<protein>
    <submittedName>
        <fullName evidence="5">Uncharacterized protein</fullName>
    </submittedName>
</protein>
<accession>A0A4T0FIP1</accession>
<sequence>MNVGKEKKAPTTRDGSGTNGSSNSMGASLISRKTSKTVDEQLRRQIDSGIDNLGGMSAYQHASTLGQSATRGGDSSHVFVAWLQELRVREKLQRRDKMSLLEIGALKPDSYSNQRS</sequence>
<gene>
    <name evidence="5" type="ORF">E3P99_03194</name>
</gene>
<dbReference type="AlphaFoldDB" id="A0A4T0FIP1"/>
<feature type="compositionally biased region" description="Low complexity" evidence="4">
    <location>
        <begin position="15"/>
        <end position="28"/>
    </location>
</feature>
<feature type="compositionally biased region" description="Basic and acidic residues" evidence="4">
    <location>
        <begin position="1"/>
        <end position="11"/>
    </location>
</feature>
<keyword evidence="1" id="KW-0489">Methyltransferase</keyword>
<dbReference type="OrthoDB" id="5954793at2759"/>
<comment type="caution">
    <text evidence="5">The sequence shown here is derived from an EMBL/GenBank/DDBJ whole genome shotgun (WGS) entry which is preliminary data.</text>
</comment>
<dbReference type="Pfam" id="PF11968">
    <property type="entry name" value="Bmt2"/>
    <property type="match status" value="1"/>
</dbReference>
<feature type="region of interest" description="Disordered" evidence="4">
    <location>
        <begin position="1"/>
        <end position="39"/>
    </location>
</feature>
<dbReference type="GO" id="GO:0008168">
    <property type="term" value="F:methyltransferase activity"/>
    <property type="evidence" value="ECO:0007669"/>
    <property type="project" value="UniProtKB-KW"/>
</dbReference>
<dbReference type="GO" id="GO:0032259">
    <property type="term" value="P:methylation"/>
    <property type="evidence" value="ECO:0007669"/>
    <property type="project" value="UniProtKB-KW"/>
</dbReference>
<dbReference type="EMBL" id="SPNW01000056">
    <property type="protein sequence ID" value="TIA87405.1"/>
    <property type="molecule type" value="Genomic_DNA"/>
</dbReference>
<name>A0A4T0FIP1_9BASI</name>
<organism evidence="5 6">
    <name type="scientific">Wallemia hederae</name>
    <dbReference type="NCBI Taxonomy" id="1540922"/>
    <lineage>
        <taxon>Eukaryota</taxon>
        <taxon>Fungi</taxon>
        <taxon>Dikarya</taxon>
        <taxon>Basidiomycota</taxon>
        <taxon>Wallemiomycotina</taxon>
        <taxon>Wallemiomycetes</taxon>
        <taxon>Wallemiales</taxon>
        <taxon>Wallemiaceae</taxon>
        <taxon>Wallemia</taxon>
    </lineage>
</organism>
<evidence type="ECO:0000256" key="2">
    <source>
        <dbReference type="ARBA" id="ARBA00022679"/>
    </source>
</evidence>
<keyword evidence="6" id="KW-1185">Reference proteome</keyword>
<evidence type="ECO:0000256" key="1">
    <source>
        <dbReference type="ARBA" id="ARBA00022603"/>
    </source>
</evidence>
<proteinExistence type="predicted"/>
<dbReference type="InterPro" id="IPR021867">
    <property type="entry name" value="Bmt2/SAMTOR"/>
</dbReference>
<keyword evidence="2" id="KW-0808">Transferase</keyword>
<evidence type="ECO:0000313" key="6">
    <source>
        <dbReference type="Proteomes" id="UP000310189"/>
    </source>
</evidence>
<evidence type="ECO:0000313" key="5">
    <source>
        <dbReference type="EMBL" id="TIA87405.1"/>
    </source>
</evidence>
<evidence type="ECO:0000256" key="4">
    <source>
        <dbReference type="SAM" id="MobiDB-lite"/>
    </source>
</evidence>
<reference evidence="5 6" key="1">
    <citation type="submission" date="2019-03" db="EMBL/GenBank/DDBJ databases">
        <title>Sequencing 23 genomes of Wallemia ichthyophaga.</title>
        <authorList>
            <person name="Gostincar C."/>
        </authorList>
    </citation>
    <scope>NUCLEOTIDE SEQUENCE [LARGE SCALE GENOMIC DNA]</scope>
    <source>
        <strain evidence="5 6">EXF-5753</strain>
    </source>
</reference>
<keyword evidence="3" id="KW-0949">S-adenosyl-L-methionine</keyword>
<evidence type="ECO:0000256" key="3">
    <source>
        <dbReference type="ARBA" id="ARBA00022691"/>
    </source>
</evidence>
<dbReference type="Proteomes" id="UP000310189">
    <property type="component" value="Unassembled WGS sequence"/>
</dbReference>